<dbReference type="RefSeq" id="WP_102258348.1">
    <property type="nucleotide sequence ID" value="NZ_MDBP01000074.1"/>
</dbReference>
<reference evidence="3" key="1">
    <citation type="submission" date="2016-07" db="EMBL/GenBank/DDBJ databases">
        <title>Nontailed viruses are major unrecognized killers of bacteria in the ocean.</title>
        <authorList>
            <person name="Kauffman K."/>
            <person name="Hussain F."/>
            <person name="Yang J."/>
            <person name="Arevalo P."/>
            <person name="Brown J."/>
            <person name="Cutler M."/>
            <person name="Kelly L."/>
            <person name="Polz M.F."/>
        </authorList>
    </citation>
    <scope>NUCLEOTIDE SEQUENCE [LARGE SCALE GENOMIC DNA]</scope>
    <source>
        <strain evidence="3">10N.222.48.A2</strain>
    </source>
</reference>
<dbReference type="AlphaFoldDB" id="A0A2N7ND97"/>
<comment type="caution">
    <text evidence="1">The sequence shown here is derived from an EMBL/GenBank/DDBJ whole genome shotgun (WGS) entry which is preliminary data.</text>
</comment>
<dbReference type="Proteomes" id="UP000235579">
    <property type="component" value="Unassembled WGS sequence"/>
</dbReference>
<reference evidence="1" key="3">
    <citation type="journal article" date="2018" name="Nature">
        <title>A major lineage of non-tailed dsDNA viruses as unrecognized killers of marine bacteria.</title>
        <authorList>
            <person name="Kauffman K.M."/>
            <person name="Hussain F.A."/>
            <person name="Yang J."/>
            <person name="Arevalo P."/>
            <person name="Brown J.M."/>
            <person name="Chang W.K."/>
            <person name="VanInsberghe D."/>
            <person name="Elsherbini J."/>
            <person name="Sharma R.S."/>
            <person name="Cutler M.B."/>
            <person name="Kelly L."/>
            <person name="Polz M.F."/>
        </authorList>
    </citation>
    <scope>NUCLEOTIDE SEQUENCE</scope>
    <source>
        <strain evidence="1">10N.222.48.A2</strain>
    </source>
</reference>
<accession>A0A2N7ND97</accession>
<proteinExistence type="predicted"/>
<evidence type="ECO:0000313" key="4">
    <source>
        <dbReference type="Proteomes" id="UP000308018"/>
    </source>
</evidence>
<organism evidence="1 3">
    <name type="scientific">Vibrio tasmaniensis</name>
    <dbReference type="NCBI Taxonomy" id="212663"/>
    <lineage>
        <taxon>Bacteria</taxon>
        <taxon>Pseudomonadati</taxon>
        <taxon>Pseudomonadota</taxon>
        <taxon>Gammaproteobacteria</taxon>
        <taxon>Vibrionales</taxon>
        <taxon>Vibrionaceae</taxon>
        <taxon>Vibrio</taxon>
    </lineage>
</organism>
<name>A0A2N7ND97_9VIBR</name>
<gene>
    <name evidence="1" type="ORF">BCS92_23370</name>
    <name evidence="2" type="ORF">FC057_23600</name>
</gene>
<dbReference type="EMBL" id="SYVV01000058">
    <property type="protein sequence ID" value="TKG27207.1"/>
    <property type="molecule type" value="Genomic_DNA"/>
</dbReference>
<dbReference type="Proteomes" id="UP000308018">
    <property type="component" value="Unassembled WGS sequence"/>
</dbReference>
<dbReference type="EMBL" id="MDBP01000074">
    <property type="protein sequence ID" value="PMP10451.1"/>
    <property type="molecule type" value="Genomic_DNA"/>
</dbReference>
<reference evidence="1" key="2">
    <citation type="submission" date="2016-07" db="EMBL/GenBank/DDBJ databases">
        <authorList>
            <person name="Wan K."/>
            <person name="Booth B."/>
            <person name="Spirohn K."/>
            <person name="Hao T."/>
            <person name="Hu Y."/>
            <person name="Calderwood M."/>
            <person name="Hill D."/>
            <person name="Mohr S."/>
            <person name="Vidal M."/>
            <person name="Celniker S."/>
            <person name="Perrimon N."/>
        </authorList>
    </citation>
    <scope>NUCLEOTIDE SEQUENCE</scope>
    <source>
        <strain evidence="1">10N.222.48.A2</strain>
    </source>
</reference>
<evidence type="ECO:0000313" key="1">
    <source>
        <dbReference type="EMBL" id="PMP10451.1"/>
    </source>
</evidence>
<sequence>MKLKIREALPICAIMLLTACGGDSDSADDVNAATPINSPTDALSQLVSSGTYPDLDTSDSLTGSVTNNEAIRDDILAYIEAANLSASQKTQVKSIARTTQEAVLVDHSDIDAVLQVDEESTVAIGCLSLAFDNPADAHQILKAIEHYTANTRERAAAYSAFNEALDGTVTRLPSNIDCVE</sequence>
<evidence type="ECO:0008006" key="5">
    <source>
        <dbReference type="Google" id="ProtNLM"/>
    </source>
</evidence>
<evidence type="ECO:0000313" key="3">
    <source>
        <dbReference type="Proteomes" id="UP000235579"/>
    </source>
</evidence>
<dbReference type="PROSITE" id="PS51257">
    <property type="entry name" value="PROKAR_LIPOPROTEIN"/>
    <property type="match status" value="1"/>
</dbReference>
<reference evidence="2 4" key="4">
    <citation type="submission" date="2019-04" db="EMBL/GenBank/DDBJ databases">
        <title>A reverse ecology approach based on a biological definition of microbial populations.</title>
        <authorList>
            <person name="Arevalo P."/>
            <person name="Vaninsberghe D."/>
            <person name="Elsherbini J."/>
            <person name="Gore J."/>
            <person name="Polz M."/>
        </authorList>
    </citation>
    <scope>NUCLEOTIDE SEQUENCE [LARGE SCALE GENOMIC DNA]</scope>
    <source>
        <strain evidence="2 4">10N.222.45.A8</strain>
    </source>
</reference>
<protein>
    <recommendedName>
        <fullName evidence="5">Lipoprotein</fullName>
    </recommendedName>
</protein>
<evidence type="ECO:0000313" key="2">
    <source>
        <dbReference type="EMBL" id="TKG27207.1"/>
    </source>
</evidence>